<organism evidence="1 2">
    <name type="scientific">Characodon lateralis</name>
    <dbReference type="NCBI Taxonomy" id="208331"/>
    <lineage>
        <taxon>Eukaryota</taxon>
        <taxon>Metazoa</taxon>
        <taxon>Chordata</taxon>
        <taxon>Craniata</taxon>
        <taxon>Vertebrata</taxon>
        <taxon>Euteleostomi</taxon>
        <taxon>Actinopterygii</taxon>
        <taxon>Neopterygii</taxon>
        <taxon>Teleostei</taxon>
        <taxon>Neoteleostei</taxon>
        <taxon>Acanthomorphata</taxon>
        <taxon>Ovalentaria</taxon>
        <taxon>Atherinomorphae</taxon>
        <taxon>Cyprinodontiformes</taxon>
        <taxon>Goodeidae</taxon>
        <taxon>Characodon</taxon>
    </lineage>
</organism>
<reference evidence="1 2" key="1">
    <citation type="submission" date="2021-06" db="EMBL/GenBank/DDBJ databases">
        <authorList>
            <person name="Palmer J.M."/>
        </authorList>
    </citation>
    <scope>NUCLEOTIDE SEQUENCE [LARGE SCALE GENOMIC DNA]</scope>
    <source>
        <strain evidence="1 2">CL_MEX2019</strain>
        <tissue evidence="1">Muscle</tissue>
    </source>
</reference>
<gene>
    <name evidence="1" type="ORF">CHARACLAT_029883</name>
</gene>
<protein>
    <recommendedName>
        <fullName evidence="3">Secreted protein</fullName>
    </recommendedName>
</protein>
<dbReference type="EMBL" id="JAHUTJ010061721">
    <property type="protein sequence ID" value="MED6288783.1"/>
    <property type="molecule type" value="Genomic_DNA"/>
</dbReference>
<evidence type="ECO:0000313" key="2">
    <source>
        <dbReference type="Proteomes" id="UP001352852"/>
    </source>
</evidence>
<sequence length="103" mass="11839">MLLSLFVSYPRWFVCRLHAGCVCVLCSLCAGCDWQVLLHRCCSSESNQLGYFILQKQFTACQPQATMEKDLFSPGLAKNPTPRDPEFFHQLLPWLKSDLYPCF</sequence>
<evidence type="ECO:0008006" key="3">
    <source>
        <dbReference type="Google" id="ProtNLM"/>
    </source>
</evidence>
<proteinExistence type="predicted"/>
<name>A0ABU7ENH7_9TELE</name>
<comment type="caution">
    <text evidence="1">The sequence shown here is derived from an EMBL/GenBank/DDBJ whole genome shotgun (WGS) entry which is preliminary data.</text>
</comment>
<keyword evidence="2" id="KW-1185">Reference proteome</keyword>
<evidence type="ECO:0000313" key="1">
    <source>
        <dbReference type="EMBL" id="MED6288783.1"/>
    </source>
</evidence>
<accession>A0ABU7ENH7</accession>
<dbReference type="Proteomes" id="UP001352852">
    <property type="component" value="Unassembled WGS sequence"/>
</dbReference>